<gene>
    <name evidence="1" type="ORF">ACOLOM_LOCUS725</name>
</gene>
<reference evidence="1" key="1">
    <citation type="submission" date="2021-06" db="EMBL/GenBank/DDBJ databases">
        <authorList>
            <person name="Kallberg Y."/>
            <person name="Tangrot J."/>
            <person name="Rosling A."/>
        </authorList>
    </citation>
    <scope>NUCLEOTIDE SEQUENCE</scope>
    <source>
        <strain evidence="1">CL356</strain>
    </source>
</reference>
<sequence length="173" mass="19652">MTHNNSNNTRSQIKISKIFSSMYDTTQSTSFVDEEFDLENSYLSKPSSYNQRPQGLSTSLSSKLHRITENIMSKLSSSSSSPLPLHHHSPAKNPSAYWEYPYSQSEKLELVCVKGPRKNMRLFCRERNFLTVLSLSFFSSPKSNTLISYADSRIPEALRRLALTVKSSAKTED</sequence>
<keyword evidence="2" id="KW-1185">Reference proteome</keyword>
<accession>A0ACA9K3P2</accession>
<dbReference type="Proteomes" id="UP000789525">
    <property type="component" value="Unassembled WGS sequence"/>
</dbReference>
<evidence type="ECO:0000313" key="2">
    <source>
        <dbReference type="Proteomes" id="UP000789525"/>
    </source>
</evidence>
<comment type="caution">
    <text evidence="1">The sequence shown here is derived from an EMBL/GenBank/DDBJ whole genome shotgun (WGS) entry which is preliminary data.</text>
</comment>
<evidence type="ECO:0000313" key="1">
    <source>
        <dbReference type="EMBL" id="CAG8450215.1"/>
    </source>
</evidence>
<organism evidence="1 2">
    <name type="scientific">Acaulospora colombiana</name>
    <dbReference type="NCBI Taxonomy" id="27376"/>
    <lineage>
        <taxon>Eukaryota</taxon>
        <taxon>Fungi</taxon>
        <taxon>Fungi incertae sedis</taxon>
        <taxon>Mucoromycota</taxon>
        <taxon>Glomeromycotina</taxon>
        <taxon>Glomeromycetes</taxon>
        <taxon>Diversisporales</taxon>
        <taxon>Acaulosporaceae</taxon>
        <taxon>Acaulospora</taxon>
    </lineage>
</organism>
<dbReference type="EMBL" id="CAJVPT010000776">
    <property type="protein sequence ID" value="CAG8450215.1"/>
    <property type="molecule type" value="Genomic_DNA"/>
</dbReference>
<name>A0ACA9K3P2_9GLOM</name>
<protein>
    <submittedName>
        <fullName evidence="1">9575_t:CDS:1</fullName>
    </submittedName>
</protein>
<proteinExistence type="predicted"/>